<dbReference type="InterPro" id="IPR002110">
    <property type="entry name" value="Ankyrin_rpt"/>
</dbReference>
<dbReference type="PROSITE" id="PS50088">
    <property type="entry name" value="ANK_REPEAT"/>
    <property type="match status" value="2"/>
</dbReference>
<accession>A0A1R2BKM2</accession>
<evidence type="ECO:0000256" key="1">
    <source>
        <dbReference type="ARBA" id="ARBA00022737"/>
    </source>
</evidence>
<dbReference type="SMART" id="SM00248">
    <property type="entry name" value="ANK"/>
    <property type="match status" value="4"/>
</dbReference>
<organism evidence="4 5">
    <name type="scientific">Stentor coeruleus</name>
    <dbReference type="NCBI Taxonomy" id="5963"/>
    <lineage>
        <taxon>Eukaryota</taxon>
        <taxon>Sar</taxon>
        <taxon>Alveolata</taxon>
        <taxon>Ciliophora</taxon>
        <taxon>Postciliodesmatophora</taxon>
        <taxon>Heterotrichea</taxon>
        <taxon>Heterotrichida</taxon>
        <taxon>Stentoridae</taxon>
        <taxon>Stentor</taxon>
    </lineage>
</organism>
<gene>
    <name evidence="4" type="ORF">SteCoe_23131</name>
</gene>
<name>A0A1R2BKM2_9CILI</name>
<evidence type="ECO:0000313" key="4">
    <source>
        <dbReference type="EMBL" id="OMJ77306.1"/>
    </source>
</evidence>
<feature type="repeat" description="ANK" evidence="3">
    <location>
        <begin position="72"/>
        <end position="104"/>
    </location>
</feature>
<dbReference type="Gene3D" id="1.25.40.20">
    <property type="entry name" value="Ankyrin repeat-containing domain"/>
    <property type="match status" value="1"/>
</dbReference>
<dbReference type="Pfam" id="PF12796">
    <property type="entry name" value="Ank_2"/>
    <property type="match status" value="1"/>
</dbReference>
<dbReference type="InterPro" id="IPR036770">
    <property type="entry name" value="Ankyrin_rpt-contain_sf"/>
</dbReference>
<evidence type="ECO:0000256" key="3">
    <source>
        <dbReference type="PROSITE-ProRule" id="PRU00023"/>
    </source>
</evidence>
<keyword evidence="2 3" id="KW-0040">ANK repeat</keyword>
<dbReference type="PANTHER" id="PTHR24171">
    <property type="entry name" value="ANKYRIN REPEAT DOMAIN-CONTAINING PROTEIN 39-RELATED"/>
    <property type="match status" value="1"/>
</dbReference>
<reference evidence="4 5" key="1">
    <citation type="submission" date="2016-11" db="EMBL/GenBank/DDBJ databases">
        <title>The macronuclear genome of Stentor coeruleus: a giant cell with tiny introns.</title>
        <authorList>
            <person name="Slabodnick M."/>
            <person name="Ruby J.G."/>
            <person name="Reiff S.B."/>
            <person name="Swart E.C."/>
            <person name="Gosai S."/>
            <person name="Prabakaran S."/>
            <person name="Witkowska E."/>
            <person name="Larue G.E."/>
            <person name="Fisher S."/>
            <person name="Freeman R.M."/>
            <person name="Gunawardena J."/>
            <person name="Chu W."/>
            <person name="Stover N.A."/>
            <person name="Gregory B.D."/>
            <person name="Nowacki M."/>
            <person name="Derisi J."/>
            <person name="Roy S.W."/>
            <person name="Marshall W.F."/>
            <person name="Sood P."/>
        </authorList>
    </citation>
    <scope>NUCLEOTIDE SEQUENCE [LARGE SCALE GENOMIC DNA]</scope>
    <source>
        <strain evidence="4">WM001</strain>
    </source>
</reference>
<proteinExistence type="predicted"/>
<evidence type="ECO:0000256" key="2">
    <source>
        <dbReference type="ARBA" id="ARBA00023043"/>
    </source>
</evidence>
<keyword evidence="1" id="KW-0677">Repeat</keyword>
<dbReference type="SUPFAM" id="SSF48403">
    <property type="entry name" value="Ankyrin repeat"/>
    <property type="match status" value="1"/>
</dbReference>
<evidence type="ECO:0000313" key="5">
    <source>
        <dbReference type="Proteomes" id="UP000187209"/>
    </source>
</evidence>
<feature type="repeat" description="ANK" evidence="3">
    <location>
        <begin position="6"/>
        <end position="38"/>
    </location>
</feature>
<dbReference type="Proteomes" id="UP000187209">
    <property type="component" value="Unassembled WGS sequence"/>
</dbReference>
<dbReference type="EMBL" id="MPUH01000582">
    <property type="protein sequence ID" value="OMJ77306.1"/>
    <property type="molecule type" value="Genomic_DNA"/>
</dbReference>
<dbReference type="PROSITE" id="PS50297">
    <property type="entry name" value="ANK_REP_REGION"/>
    <property type="match status" value="2"/>
</dbReference>
<protein>
    <submittedName>
        <fullName evidence="4">Uncharacterized protein</fullName>
    </submittedName>
</protein>
<dbReference type="AlphaFoldDB" id="A0A1R2BKM2"/>
<comment type="caution">
    <text evidence="4">The sequence shown here is derived from an EMBL/GenBank/DDBJ whole genome shotgun (WGS) entry which is preliminary data.</text>
</comment>
<sequence>MTEGIEERTPLERALEKGNKQILECFLKAGVDPNMRDKNDNTILYNSIKNKQSDIISVLLKYKANPNILNMNGDSALHLATRLNDIKTCNLLLSHGALLTVKNVRNQLPISIAIKENLEDLVELFIKTAPEILDIKDQTGKLLVDSSSEGMKIYIKKINNWRRRAHMLYCKNYCPMFGKLPEGVFKSLVLFL</sequence>
<keyword evidence="5" id="KW-1185">Reference proteome</keyword>
<dbReference type="OrthoDB" id="539213at2759"/>